<comment type="similarity">
    <text evidence="1">Belongs to the UPF0597 family.</text>
</comment>
<dbReference type="EMBL" id="FLUO01000001">
    <property type="protein sequence ID" value="SBV93927.1"/>
    <property type="molecule type" value="Genomic_DNA"/>
</dbReference>
<feature type="domain" description="Serine dehydratase-like alpha subunit" evidence="2">
    <location>
        <begin position="193"/>
        <end position="422"/>
    </location>
</feature>
<dbReference type="AlphaFoldDB" id="A0A212J3C8"/>
<dbReference type="HAMAP" id="MF_01845">
    <property type="entry name" value="UPF0597"/>
    <property type="match status" value="1"/>
</dbReference>
<evidence type="ECO:0000259" key="2">
    <source>
        <dbReference type="Pfam" id="PF03313"/>
    </source>
</evidence>
<reference evidence="3" key="1">
    <citation type="submission" date="2016-04" db="EMBL/GenBank/DDBJ databases">
        <authorList>
            <person name="Evans L.H."/>
            <person name="Alamgir A."/>
            <person name="Owens N."/>
            <person name="Weber N.D."/>
            <person name="Virtaneva K."/>
            <person name="Barbian K."/>
            <person name="Babar A."/>
            <person name="Rosenke K."/>
        </authorList>
    </citation>
    <scope>NUCLEOTIDE SEQUENCE</scope>
    <source>
        <strain evidence="3">86</strain>
    </source>
</reference>
<dbReference type="PANTHER" id="PTHR30501">
    <property type="entry name" value="UPF0597 PROTEIN YHAM"/>
    <property type="match status" value="1"/>
</dbReference>
<proteinExistence type="inferred from homology"/>
<organism evidence="3">
    <name type="scientific">uncultured Alphaproteobacteria bacterium</name>
    <dbReference type="NCBI Taxonomy" id="91750"/>
    <lineage>
        <taxon>Bacteria</taxon>
        <taxon>Pseudomonadati</taxon>
        <taxon>Pseudomonadota</taxon>
        <taxon>Alphaproteobacteria</taxon>
        <taxon>environmental samples</taxon>
    </lineage>
</organism>
<evidence type="ECO:0000256" key="1">
    <source>
        <dbReference type="HAMAP-Rule" id="MF_01845"/>
    </source>
</evidence>
<dbReference type="PIRSF" id="PIRSF006054">
    <property type="entry name" value="UCP006054"/>
    <property type="match status" value="1"/>
</dbReference>
<dbReference type="GO" id="GO:0019450">
    <property type="term" value="P:L-cysteine catabolic process to pyruvate"/>
    <property type="evidence" value="ECO:0007669"/>
    <property type="project" value="TreeGrafter"/>
</dbReference>
<dbReference type="InterPro" id="IPR005130">
    <property type="entry name" value="Ser_deHydtase-like_asu"/>
</dbReference>
<dbReference type="Pfam" id="PF03313">
    <property type="entry name" value="SDH_alpha"/>
    <property type="match status" value="1"/>
</dbReference>
<sequence>MRGDAWTEIDDETLITVLRAEIRRATGCTEVAAAALVAAHAVHTLGRPAEHLQLSVSPNVYKNGVHVAVPGTPFRGLAHAAAIGAALGDPAAGLEILDAADAAIVEAARLAVAAGAVRVGFAAEAEPLLLRAAAQAGNDVAVAVIAGAHDRLVEIRRNDELIYKALPAQDHDDTGLPDLRTVPMARMLAAVDRIPVADLEFLMDAARLNADAARAGRTAEGPLGRALDARAAAAPSPRAAAQSWTGAASEARMGGLPVAVAAITGSGNHGIANFLGVWGYARAIGAPRDRTVRALAIASLVTVAIKAHTGKLTAFCGCAIAPATGLAAAAAYLMGGDAAAQTAAMQTVIGTFAGMLCDGAKASCAFKVAAVVGAAIDIAELAVSGAHVAAGDGIVGATVDESFANLGRLNDPGMRGTERAVLEIIAAGAA</sequence>
<evidence type="ECO:0000313" key="3">
    <source>
        <dbReference type="EMBL" id="SBV93927.1"/>
    </source>
</evidence>
<protein>
    <recommendedName>
        <fullName evidence="1">UPF0597 protein KL86APRO_10446</fullName>
    </recommendedName>
</protein>
<dbReference type="InterPro" id="IPR021144">
    <property type="entry name" value="UPF0597"/>
</dbReference>
<name>A0A212J3C8_9PROT</name>
<accession>A0A212J3C8</accession>
<dbReference type="PANTHER" id="PTHR30501:SF2">
    <property type="entry name" value="UPF0597 PROTEIN YHAM"/>
    <property type="match status" value="1"/>
</dbReference>
<gene>
    <name evidence="3" type="ORF">KL86APRO_10446</name>
</gene>
<dbReference type="GO" id="GO:0080146">
    <property type="term" value="F:L-cysteine desulfhydrase activity"/>
    <property type="evidence" value="ECO:0007669"/>
    <property type="project" value="TreeGrafter"/>
</dbReference>